<evidence type="ECO:0000259" key="1">
    <source>
        <dbReference type="Pfam" id="PF13274"/>
    </source>
</evidence>
<accession>T5KU64</accession>
<comment type="caution">
    <text evidence="2">The sequence shown here is derived from an EMBL/GenBank/DDBJ whole genome shotgun (WGS) entry which is preliminary data.</text>
</comment>
<dbReference type="Proteomes" id="UP000016033">
    <property type="component" value="Unassembled WGS sequence"/>
</dbReference>
<sequence length="197" mass="22239">MTSVFDVAAELLERGGGTMETVKLQKLCFYAFGWYARLTAEPLFGEKFYAMQYGPVVGELLSAHAKLKRIDQTAISVQRDVRGDDSAELDSYKSAVIDAVWLAYGRESSWDLVERTHDEQVWIDAWESRHEGALRGDLYQSALIEYFLDRPLEAGEKVMLPPAMVSRAPFAELSTIEKDAKVHASFVDSVRTFTFAR</sequence>
<protein>
    <recommendedName>
        <fullName evidence="1">Antitoxin SocA-like Panacea domain-containing protein</fullName>
    </recommendedName>
</protein>
<feature type="domain" description="Antitoxin SocA-like Panacea" evidence="1">
    <location>
        <begin position="24"/>
        <end position="122"/>
    </location>
</feature>
<evidence type="ECO:0000313" key="3">
    <source>
        <dbReference type="Proteomes" id="UP000016033"/>
    </source>
</evidence>
<evidence type="ECO:0000313" key="2">
    <source>
        <dbReference type="EMBL" id="EQM81875.1"/>
    </source>
</evidence>
<dbReference type="InterPro" id="IPR025272">
    <property type="entry name" value="SocA_Panacea"/>
</dbReference>
<dbReference type="AlphaFoldDB" id="T5KU64"/>
<proteinExistence type="predicted"/>
<dbReference type="EMBL" id="ATAO01000112">
    <property type="protein sequence ID" value="EQM81875.1"/>
    <property type="molecule type" value="Genomic_DNA"/>
</dbReference>
<dbReference type="Pfam" id="PF13274">
    <property type="entry name" value="SocA_Panacea"/>
    <property type="match status" value="1"/>
</dbReference>
<organism evidence="2 3">
    <name type="scientific">Microbacterium maritypicum MF109</name>
    <dbReference type="NCBI Taxonomy" id="1333857"/>
    <lineage>
        <taxon>Bacteria</taxon>
        <taxon>Bacillati</taxon>
        <taxon>Actinomycetota</taxon>
        <taxon>Actinomycetes</taxon>
        <taxon>Micrococcales</taxon>
        <taxon>Microbacteriaceae</taxon>
        <taxon>Microbacterium</taxon>
    </lineage>
</organism>
<reference evidence="2 3" key="1">
    <citation type="journal article" date="2013" name="Genome Announc.">
        <title>Whole-genome sequences of five oyster-associated bacteria show potential for crude oil hydrocarbon degradation.</title>
        <authorList>
            <person name="Chauhan A."/>
            <person name="Green S."/>
            <person name="Pathak A."/>
            <person name="Thomas J."/>
            <person name="Venkatramanan R."/>
        </authorList>
    </citation>
    <scope>NUCLEOTIDE SEQUENCE [LARGE SCALE GENOMIC DNA]</scope>
    <source>
        <strain evidence="2 3">MF109</strain>
    </source>
</reference>
<dbReference type="RefSeq" id="WP_021199028.1">
    <property type="nucleotide sequence ID" value="NZ_ATAO01000112.1"/>
</dbReference>
<gene>
    <name evidence="2" type="ORF">L687_00520</name>
</gene>
<name>T5KU64_MICMQ</name>